<dbReference type="Gene3D" id="2.120.10.30">
    <property type="entry name" value="TolB, C-terminal domain"/>
    <property type="match status" value="1"/>
</dbReference>
<evidence type="ECO:0000313" key="4">
    <source>
        <dbReference type="EMBL" id="RAR46202.1"/>
    </source>
</evidence>
<feature type="chain" id="PRO_5016360309" evidence="2">
    <location>
        <begin position="20"/>
        <end position="518"/>
    </location>
</feature>
<evidence type="ECO:0000256" key="2">
    <source>
        <dbReference type="SAM" id="SignalP"/>
    </source>
</evidence>
<proteinExistence type="predicted"/>
<name>A0A328WIL9_9FLAO</name>
<accession>A0A328WIL9</accession>
<feature type="domain" description="Secretion system C-terminal sorting" evidence="3">
    <location>
        <begin position="452"/>
        <end position="511"/>
    </location>
</feature>
<protein>
    <submittedName>
        <fullName evidence="4">Putative secreted protein (Por secretion system target)</fullName>
    </submittedName>
</protein>
<dbReference type="PANTHER" id="PTHR35580">
    <property type="entry name" value="CELL SURFACE GLYCOPROTEIN (S-LAYER PROTEIN)-LIKE PROTEIN"/>
    <property type="match status" value="1"/>
</dbReference>
<dbReference type="AlphaFoldDB" id="A0A328WIL9"/>
<keyword evidence="1 2" id="KW-0732">Signal</keyword>
<keyword evidence="5" id="KW-1185">Reference proteome</keyword>
<dbReference type="InterPro" id="IPR011042">
    <property type="entry name" value="6-blade_b-propeller_TolB-like"/>
</dbReference>
<reference evidence="4 5" key="1">
    <citation type="submission" date="2018-06" db="EMBL/GenBank/DDBJ databases">
        <title>Genomic Encyclopedia of Type Strains, Phase III (KMG-III): the genomes of soil and plant-associated and newly described type strains.</title>
        <authorList>
            <person name="Whitman W."/>
        </authorList>
    </citation>
    <scope>NUCLEOTIDE SEQUENCE [LARGE SCALE GENOMIC DNA]</scope>
    <source>
        <strain evidence="4 5">CGMCC 1.12504</strain>
    </source>
</reference>
<dbReference type="SUPFAM" id="SSF63829">
    <property type="entry name" value="Calcium-dependent phosphotriesterase"/>
    <property type="match status" value="1"/>
</dbReference>
<sequence length="518" mass="56349">MIKKLLAGLLLFTSFAVTAQSVEWVNTPVTEINNFSTSGYISTTDPMANVYFAGFKDNPVPYTEMFGNLIYQKYSQSGELVFSKTITATAVIHQLTNDAEGNILMAIEYLDELVYEGFSIPNTTELPQNILLKVNPSGELLWHKVLNTPEANVNTFKAIEVDALGNIYLGYDNFFYCYIEKVSPNGDPLLLITQENVNRLTALAVDSAGNIYATGSCANSNSVYAGIEQPTGFDYSVYLVKYSPAGVFQWIKYAEDITCSSSMVKVMGTDSVYWAAETFIPLQLDAFTTEGPTSGGIDFFLAKLNANGDYLWVREVPGNGSVELGKKNFLAVDGAGGIYLSGSLTGGVTQWNEQVTTNTTTFNNHEAVLLHYLENGLLLFAFTAGGDATDSANSVTTDVNGDIYLTGILQGNAALGWFNHANIDEFGLSPFLARISPVTLSLPQPGKNSMVVYPNPVTNLLTVQTVETIVNLAVFSLNGQRIQLPQNGNQLDFSGLANGVYVVEVVMENSLERVKIVR</sequence>
<dbReference type="NCBIfam" id="TIGR04183">
    <property type="entry name" value="Por_Secre_tail"/>
    <property type="match status" value="1"/>
</dbReference>
<dbReference type="Proteomes" id="UP000249518">
    <property type="component" value="Unassembled WGS sequence"/>
</dbReference>
<evidence type="ECO:0000259" key="3">
    <source>
        <dbReference type="Pfam" id="PF18962"/>
    </source>
</evidence>
<dbReference type="RefSeq" id="WP_112087422.1">
    <property type="nucleotide sequence ID" value="NZ_QLSV01000032.1"/>
</dbReference>
<feature type="signal peptide" evidence="2">
    <location>
        <begin position="1"/>
        <end position="19"/>
    </location>
</feature>
<dbReference type="Pfam" id="PF18962">
    <property type="entry name" value="Por_Secre_tail"/>
    <property type="match status" value="1"/>
</dbReference>
<dbReference type="InterPro" id="IPR052918">
    <property type="entry name" value="Motility_Chemotaxis_Reg"/>
</dbReference>
<evidence type="ECO:0000313" key="5">
    <source>
        <dbReference type="Proteomes" id="UP000249518"/>
    </source>
</evidence>
<dbReference type="PANTHER" id="PTHR35580:SF1">
    <property type="entry name" value="PHYTASE-LIKE DOMAIN-CONTAINING PROTEIN"/>
    <property type="match status" value="1"/>
</dbReference>
<dbReference type="EMBL" id="QLSV01000032">
    <property type="protein sequence ID" value="RAR46202.1"/>
    <property type="molecule type" value="Genomic_DNA"/>
</dbReference>
<dbReference type="InterPro" id="IPR026444">
    <property type="entry name" value="Secre_tail"/>
</dbReference>
<dbReference type="OrthoDB" id="1405326at2"/>
<comment type="caution">
    <text evidence="4">The sequence shown here is derived from an EMBL/GenBank/DDBJ whole genome shotgun (WGS) entry which is preliminary data.</text>
</comment>
<organism evidence="4 5">
    <name type="scientific">Flavobacterium lacus</name>
    <dbReference type="NCBI Taxonomy" id="1353778"/>
    <lineage>
        <taxon>Bacteria</taxon>
        <taxon>Pseudomonadati</taxon>
        <taxon>Bacteroidota</taxon>
        <taxon>Flavobacteriia</taxon>
        <taxon>Flavobacteriales</taxon>
        <taxon>Flavobacteriaceae</taxon>
        <taxon>Flavobacterium</taxon>
    </lineage>
</organism>
<gene>
    <name evidence="4" type="ORF">B0I10_1321</name>
</gene>
<evidence type="ECO:0000256" key="1">
    <source>
        <dbReference type="ARBA" id="ARBA00022729"/>
    </source>
</evidence>